<evidence type="ECO:0000256" key="5">
    <source>
        <dbReference type="SAM" id="Coils"/>
    </source>
</evidence>
<dbReference type="InterPro" id="IPR004095">
    <property type="entry name" value="TGS"/>
</dbReference>
<dbReference type="PROSITE" id="PS51671">
    <property type="entry name" value="ACT"/>
    <property type="match status" value="1"/>
</dbReference>
<dbReference type="Pfam" id="PF02824">
    <property type="entry name" value="TGS"/>
    <property type="match status" value="1"/>
</dbReference>
<gene>
    <name evidence="8" type="ORF">JHL22_07055</name>
</gene>
<dbReference type="InterPro" id="IPR045865">
    <property type="entry name" value="ACT-like_dom_sf"/>
</dbReference>
<evidence type="ECO:0000259" key="7">
    <source>
        <dbReference type="PROSITE" id="PS51880"/>
    </source>
</evidence>
<dbReference type="PANTHER" id="PTHR21262">
    <property type="entry name" value="GUANOSINE-3',5'-BIS DIPHOSPHATE 3'-PYROPHOSPHOHYDROLASE"/>
    <property type="match status" value="1"/>
</dbReference>
<evidence type="ECO:0000256" key="3">
    <source>
        <dbReference type="ARBA" id="ARBA00032407"/>
    </source>
</evidence>
<protein>
    <recommendedName>
        <fullName evidence="1">GTP pyrophosphokinase</fullName>
    </recommendedName>
    <alternativeName>
        <fullName evidence="3">(p)ppGpp synthase</fullName>
    </alternativeName>
    <alternativeName>
        <fullName evidence="2">ATP:GTP 3'-pyrophosphotransferase</fullName>
    </alternativeName>
    <alternativeName>
        <fullName evidence="4">ppGpp synthase I</fullName>
    </alternativeName>
</protein>
<dbReference type="Gene3D" id="1.10.3210.10">
    <property type="entry name" value="Hypothetical protein af1432"/>
    <property type="match status" value="1"/>
</dbReference>
<sequence>MIHMIPDSDNKNALDEAWLDSVCDDLGAEDRQQLEKAVDWVMQNMAGQVLATGEPALGHAAGVVRILSLLQVDATTMVSGLIAARPSKQEAASEKNYKNDIINQFGLEVFNLVQGSRELVKIGEVARNAGAAGNQENASSANQQEMLRKMLLAMATDLRIVLVRLASRLQTLRWFAETKKPCPAAISIETRDVYAPLANRLGIWQIKWEMEDLSFRFLEPEVYKDIARKLESRRVERESHVAATVKDIRDSLQEMGIKADVAGRAKHIYSIYNKMRNKKLEFDQLYDLQALRIIVDTERDCYTALSLVHAKWTPVMDEYDDYIAHPKPNGYRSLHTVVMGDDGRAFEVQIRTQPMHQFAEYGMAAHWRYKEAGVKGGQVAASSLYDRQVSWMRQLLSWRKEVGIAEKEEKKSIEENGADQAGLERKKAELKKTGEQLEQMKEEERHERIYVLTPQARVIELAEGSTPVDFAYHLHTDLGHRCRGAKVDGQMVALNTKLKTGQTVEVIAAKSGGPSRDWLNSQLGYLASPRARAKVRLWFNAIELQKRITNGQEQVEKELQRLGKTAVNQEQLAEKLGFARADDLYVAVAKDEFSLRAIASAFAEPVAEAGSEDKITVARQTNTGHTGKSGVLVVGVDSLMTQLARCCHPAPPDAIEGFVTRGRGVSIHRQDCTSFAVLKHKNPERVIDVAWGNTEAAVYPVNIAVHAQDRNGLLRDISETFSKLKLKVVGVNTQSKRSLAHMHFTIEIQNGEQLSRALQALLEVPGVMSASRC</sequence>
<dbReference type="InterPro" id="IPR012675">
    <property type="entry name" value="Beta-grasp_dom_sf"/>
</dbReference>
<dbReference type="SMART" id="SM00954">
    <property type="entry name" value="RelA_SpoT"/>
    <property type="match status" value="1"/>
</dbReference>
<feature type="domain" description="TGS" evidence="7">
    <location>
        <begin position="447"/>
        <end position="508"/>
    </location>
</feature>
<dbReference type="CDD" id="cd04876">
    <property type="entry name" value="ACT_RelA-SpoT"/>
    <property type="match status" value="1"/>
</dbReference>
<name>A0ABS1EFU7_9BURK</name>
<dbReference type="CDD" id="cd05399">
    <property type="entry name" value="NT_Rel-Spo_like"/>
    <property type="match status" value="1"/>
</dbReference>
<dbReference type="InterPro" id="IPR033655">
    <property type="entry name" value="TGS_RelA/SpoT"/>
</dbReference>
<dbReference type="Gene3D" id="3.30.70.260">
    <property type="match status" value="1"/>
</dbReference>
<dbReference type="PROSITE" id="PS51880">
    <property type="entry name" value="TGS"/>
    <property type="match status" value="1"/>
</dbReference>
<dbReference type="InterPro" id="IPR007685">
    <property type="entry name" value="RelA_SpoT"/>
</dbReference>
<dbReference type="RefSeq" id="WP_200235393.1">
    <property type="nucleotide sequence ID" value="NZ_JAENGP010000007.1"/>
</dbReference>
<evidence type="ECO:0000313" key="9">
    <source>
        <dbReference type="Proteomes" id="UP000635316"/>
    </source>
</evidence>
<dbReference type="SUPFAM" id="SSF81271">
    <property type="entry name" value="TGS-like"/>
    <property type="match status" value="1"/>
</dbReference>
<feature type="coiled-coil region" evidence="5">
    <location>
        <begin position="420"/>
        <end position="447"/>
    </location>
</feature>
<dbReference type="Gene3D" id="3.10.20.30">
    <property type="match status" value="1"/>
</dbReference>
<dbReference type="PANTHER" id="PTHR21262:SF31">
    <property type="entry name" value="GTP PYROPHOSPHOKINASE"/>
    <property type="match status" value="1"/>
</dbReference>
<reference evidence="8 9" key="1">
    <citation type="submission" date="2020-12" db="EMBL/GenBank/DDBJ databases">
        <authorList>
            <person name="Lu T."/>
            <person name="Wang Q."/>
            <person name="Han X."/>
        </authorList>
    </citation>
    <scope>NUCLEOTIDE SEQUENCE [LARGE SCALE GENOMIC DNA]</scope>
    <source>
        <strain evidence="8 9">WQ 585</strain>
    </source>
</reference>
<dbReference type="SUPFAM" id="SSF109604">
    <property type="entry name" value="HD-domain/PDEase-like"/>
    <property type="match status" value="1"/>
</dbReference>
<keyword evidence="9" id="KW-1185">Reference proteome</keyword>
<dbReference type="EMBL" id="JAENGP010000007">
    <property type="protein sequence ID" value="MBK1780970.1"/>
    <property type="molecule type" value="Genomic_DNA"/>
</dbReference>
<feature type="domain" description="ACT" evidence="6">
    <location>
        <begin position="702"/>
        <end position="773"/>
    </location>
</feature>
<evidence type="ECO:0000313" key="8">
    <source>
        <dbReference type="EMBL" id="MBK1780970.1"/>
    </source>
</evidence>
<evidence type="ECO:0000259" key="6">
    <source>
        <dbReference type="PROSITE" id="PS51671"/>
    </source>
</evidence>
<dbReference type="InterPro" id="IPR002912">
    <property type="entry name" value="ACT_dom"/>
</dbReference>
<accession>A0ABS1EFU7</accession>
<dbReference type="Pfam" id="PF13328">
    <property type="entry name" value="HD_4"/>
    <property type="match status" value="1"/>
</dbReference>
<dbReference type="InterPro" id="IPR043519">
    <property type="entry name" value="NT_sf"/>
</dbReference>
<evidence type="ECO:0000256" key="4">
    <source>
        <dbReference type="ARBA" id="ARBA00033308"/>
    </source>
</evidence>
<organism evidence="8 9">
    <name type="scientific">Advenella mandrilli</name>
    <dbReference type="NCBI Taxonomy" id="2800330"/>
    <lineage>
        <taxon>Bacteria</taxon>
        <taxon>Pseudomonadati</taxon>
        <taxon>Pseudomonadota</taxon>
        <taxon>Betaproteobacteria</taxon>
        <taxon>Burkholderiales</taxon>
        <taxon>Alcaligenaceae</taxon>
    </lineage>
</organism>
<dbReference type="CDD" id="cd01668">
    <property type="entry name" value="TGS_RSH"/>
    <property type="match status" value="1"/>
</dbReference>
<proteinExistence type="predicted"/>
<dbReference type="Pfam" id="PF04607">
    <property type="entry name" value="RelA_SpoT"/>
    <property type="match status" value="1"/>
</dbReference>
<dbReference type="Pfam" id="PF13291">
    <property type="entry name" value="ACT_4"/>
    <property type="match status" value="1"/>
</dbReference>
<dbReference type="SUPFAM" id="SSF81301">
    <property type="entry name" value="Nucleotidyltransferase"/>
    <property type="match status" value="1"/>
</dbReference>
<comment type="caution">
    <text evidence="8">The sequence shown here is derived from an EMBL/GenBank/DDBJ whole genome shotgun (WGS) entry which is preliminary data.</text>
</comment>
<evidence type="ECO:0000256" key="1">
    <source>
        <dbReference type="ARBA" id="ARBA00019852"/>
    </source>
</evidence>
<dbReference type="Proteomes" id="UP000635316">
    <property type="component" value="Unassembled WGS sequence"/>
</dbReference>
<keyword evidence="5" id="KW-0175">Coiled coil</keyword>
<evidence type="ECO:0000256" key="2">
    <source>
        <dbReference type="ARBA" id="ARBA00029754"/>
    </source>
</evidence>
<dbReference type="InterPro" id="IPR012676">
    <property type="entry name" value="TGS-like"/>
</dbReference>
<dbReference type="SUPFAM" id="SSF55021">
    <property type="entry name" value="ACT-like"/>
    <property type="match status" value="1"/>
</dbReference>
<dbReference type="Gene3D" id="3.30.460.10">
    <property type="entry name" value="Beta Polymerase, domain 2"/>
    <property type="match status" value="1"/>
</dbReference>